<comment type="caution">
    <text evidence="1">The sequence shown here is derived from an EMBL/GenBank/DDBJ whole genome shotgun (WGS) entry which is preliminary data.</text>
</comment>
<dbReference type="RefSeq" id="WP_191320386.1">
    <property type="nucleotide sequence ID" value="NZ_BNCG01000017.1"/>
</dbReference>
<name>A0ABV7UI94_9HYPH</name>
<evidence type="ECO:0000313" key="2">
    <source>
        <dbReference type="Proteomes" id="UP001595704"/>
    </source>
</evidence>
<dbReference type="EMBL" id="JBHRYC010000061">
    <property type="protein sequence ID" value="MFC3638257.1"/>
    <property type="molecule type" value="Genomic_DNA"/>
</dbReference>
<dbReference type="Proteomes" id="UP001595704">
    <property type="component" value="Unassembled WGS sequence"/>
</dbReference>
<keyword evidence="2" id="KW-1185">Reference proteome</keyword>
<sequence>MTGMRIRDLMLAAGVVVLVVASISFQLSMAGQMMKSGGRGVATIAAVAD</sequence>
<organism evidence="1 2">
    <name type="scientific">Camelimonas fluminis</name>
    <dbReference type="NCBI Taxonomy" id="1576911"/>
    <lineage>
        <taxon>Bacteria</taxon>
        <taxon>Pseudomonadati</taxon>
        <taxon>Pseudomonadota</taxon>
        <taxon>Alphaproteobacteria</taxon>
        <taxon>Hyphomicrobiales</taxon>
        <taxon>Chelatococcaceae</taxon>
        <taxon>Camelimonas</taxon>
    </lineage>
</organism>
<evidence type="ECO:0000313" key="1">
    <source>
        <dbReference type="EMBL" id="MFC3638257.1"/>
    </source>
</evidence>
<accession>A0ABV7UI94</accession>
<gene>
    <name evidence="1" type="ORF">ACFONL_12885</name>
</gene>
<reference evidence="2" key="1">
    <citation type="journal article" date="2019" name="Int. J. Syst. Evol. Microbiol.">
        <title>The Global Catalogue of Microorganisms (GCM) 10K type strain sequencing project: providing services to taxonomists for standard genome sequencing and annotation.</title>
        <authorList>
            <consortium name="The Broad Institute Genomics Platform"/>
            <consortium name="The Broad Institute Genome Sequencing Center for Infectious Disease"/>
            <person name="Wu L."/>
            <person name="Ma J."/>
        </authorList>
    </citation>
    <scope>NUCLEOTIDE SEQUENCE [LARGE SCALE GENOMIC DNA]</scope>
    <source>
        <strain evidence="2">KCTC 42282</strain>
    </source>
</reference>
<protein>
    <submittedName>
        <fullName evidence="1">Uncharacterized protein</fullName>
    </submittedName>
</protein>
<proteinExistence type="predicted"/>